<keyword evidence="1" id="KW-0732">Signal</keyword>
<feature type="signal peptide" evidence="1">
    <location>
        <begin position="1"/>
        <end position="20"/>
    </location>
</feature>
<dbReference type="Pfam" id="PF13460">
    <property type="entry name" value="NAD_binding_10"/>
    <property type="match status" value="1"/>
</dbReference>
<dbReference type="PANTHER" id="PTHR14194">
    <property type="entry name" value="NITROGEN METABOLIC REGULATION PROTEIN NMR-RELATED"/>
    <property type="match status" value="1"/>
</dbReference>
<name>A0A7S2EXJ0_TRICV</name>
<dbReference type="InterPro" id="IPR044163">
    <property type="entry name" value="SARED1-like"/>
</dbReference>
<gene>
    <name evidence="3" type="ORF">OSIN01602_LOCUS20494</name>
</gene>
<evidence type="ECO:0000259" key="2">
    <source>
        <dbReference type="Pfam" id="PF13460"/>
    </source>
</evidence>
<organism evidence="3">
    <name type="scientific">Trieres chinensis</name>
    <name type="common">Marine centric diatom</name>
    <name type="synonym">Odontella sinensis</name>
    <dbReference type="NCBI Taxonomy" id="1514140"/>
    <lineage>
        <taxon>Eukaryota</taxon>
        <taxon>Sar</taxon>
        <taxon>Stramenopiles</taxon>
        <taxon>Ochrophyta</taxon>
        <taxon>Bacillariophyta</taxon>
        <taxon>Mediophyceae</taxon>
        <taxon>Biddulphiophycidae</taxon>
        <taxon>Eupodiscales</taxon>
        <taxon>Parodontellaceae</taxon>
        <taxon>Trieres</taxon>
    </lineage>
</organism>
<dbReference type="EMBL" id="HBGO01035472">
    <property type="protein sequence ID" value="CAD9360192.1"/>
    <property type="molecule type" value="Transcribed_RNA"/>
</dbReference>
<dbReference type="SUPFAM" id="SSF51735">
    <property type="entry name" value="NAD(P)-binding Rossmann-fold domains"/>
    <property type="match status" value="1"/>
</dbReference>
<reference evidence="3" key="1">
    <citation type="submission" date="2021-01" db="EMBL/GenBank/DDBJ databases">
        <authorList>
            <person name="Corre E."/>
            <person name="Pelletier E."/>
            <person name="Niang G."/>
            <person name="Scheremetjew M."/>
            <person name="Finn R."/>
            <person name="Kale V."/>
            <person name="Holt S."/>
            <person name="Cochrane G."/>
            <person name="Meng A."/>
            <person name="Brown T."/>
            <person name="Cohen L."/>
        </authorList>
    </citation>
    <scope>NUCLEOTIDE SEQUENCE</scope>
    <source>
        <strain evidence="3">Grunow 1884</strain>
    </source>
</reference>
<protein>
    <recommendedName>
        <fullName evidence="2">NAD(P)-binding domain-containing protein</fullName>
    </recommendedName>
</protein>
<feature type="domain" description="NAD(P)-binding" evidence="2">
    <location>
        <begin position="33"/>
        <end position="274"/>
    </location>
</feature>
<feature type="chain" id="PRO_5031493142" description="NAD(P)-binding domain-containing protein" evidence="1">
    <location>
        <begin position="21"/>
        <end position="317"/>
    </location>
</feature>
<proteinExistence type="predicted"/>
<dbReference type="InterPro" id="IPR036291">
    <property type="entry name" value="NAD(P)-bd_dom_sf"/>
</dbReference>
<evidence type="ECO:0000256" key="1">
    <source>
        <dbReference type="SAM" id="SignalP"/>
    </source>
</evidence>
<dbReference type="GO" id="GO:0016491">
    <property type="term" value="F:oxidoreductase activity"/>
    <property type="evidence" value="ECO:0007669"/>
    <property type="project" value="InterPro"/>
</dbReference>
<dbReference type="Gene3D" id="3.40.50.720">
    <property type="entry name" value="NAD(P)-binding Rossmann-like Domain"/>
    <property type="match status" value="1"/>
</dbReference>
<accession>A0A7S2EXJ0</accession>
<dbReference type="InterPro" id="IPR016040">
    <property type="entry name" value="NAD(P)-bd_dom"/>
</dbReference>
<dbReference type="AlphaFoldDB" id="A0A7S2EXJ0"/>
<sequence>MNMKLSLLALALALAPSAFALVGSLGPKVIVTGAAGRVGKLVFSRLTDSPKFEAVGLVRTEKSAKKLMKEVECGIDHVVVVDVTELNHDEERTVPQGLAGAESMIICTSAVPYISKMSAIKVIMKIPTNVILGKKAVNPRDFEFKYRPGQYPEKVDYEGQKKQIDLAEKLGIEHVVLVSSMGGTDPSNYLNTMGKDKDGNGHGDVLLWKRKAEKYLTKSGLSYTIIHPGRLLDTASGEKELILDVDDKLSSKNEKRYTGISRGDVADLCVAALTVGKGRNVSFDCTSRDVVSGKKIQSADEALAEFLRTGRTTDYSL</sequence>
<dbReference type="PANTHER" id="PTHR14194:SF86">
    <property type="entry name" value="OS05G0110300 PROTEIN"/>
    <property type="match status" value="1"/>
</dbReference>
<evidence type="ECO:0000313" key="3">
    <source>
        <dbReference type="EMBL" id="CAD9360192.1"/>
    </source>
</evidence>